<dbReference type="GO" id="GO:0016787">
    <property type="term" value="F:hydrolase activity"/>
    <property type="evidence" value="ECO:0007669"/>
    <property type="project" value="UniProtKB-KW"/>
</dbReference>
<gene>
    <name evidence="4" type="ORF">CVE23_05710</name>
</gene>
<accession>A0A2K8QJ37</accession>
<dbReference type="EMBL" id="CP025003">
    <property type="protein sequence ID" value="ATZ93517.1"/>
    <property type="molecule type" value="Genomic_DNA"/>
</dbReference>
<dbReference type="Gene3D" id="1.20.1440.100">
    <property type="entry name" value="SG protein - dephosphorylation function"/>
    <property type="match status" value="1"/>
</dbReference>
<dbReference type="NCBIfam" id="TIGR01488">
    <property type="entry name" value="HAD-SF-IB"/>
    <property type="match status" value="1"/>
</dbReference>
<keyword evidence="1" id="KW-0479">Metal-binding</keyword>
<dbReference type="PANTHER" id="PTHR43344:SF13">
    <property type="entry name" value="PHOSPHATASE RV3661-RELATED"/>
    <property type="match status" value="1"/>
</dbReference>
<organism evidence="4 5">
    <name type="scientific">Dickeya fangzhongdai</name>
    <dbReference type="NCBI Taxonomy" id="1778540"/>
    <lineage>
        <taxon>Bacteria</taxon>
        <taxon>Pseudomonadati</taxon>
        <taxon>Pseudomonadota</taxon>
        <taxon>Gammaproteobacteria</taxon>
        <taxon>Enterobacterales</taxon>
        <taxon>Pectobacteriaceae</taxon>
        <taxon>Dickeya</taxon>
    </lineage>
</organism>
<dbReference type="InterPro" id="IPR050582">
    <property type="entry name" value="HAD-like_SerB"/>
</dbReference>
<dbReference type="AlphaFoldDB" id="A0A2K8QJ37"/>
<dbReference type="NCBIfam" id="TIGR01490">
    <property type="entry name" value="HAD-SF-IB-hyp1"/>
    <property type="match status" value="1"/>
</dbReference>
<dbReference type="SUPFAM" id="SSF56784">
    <property type="entry name" value="HAD-like"/>
    <property type="match status" value="1"/>
</dbReference>
<sequence>MDLALFDLDETLICADSTGLWLRWLESQGFAGKELLQQEQHLMQRYYQGTLAIEDYMYLSLSPLIGLSAETVSGWVDRFIRRDILPRLYPAARERMDWHRQRGDTLIIISASGEHLVQPIAHHLGADHALAIGVTLEDGRFTGDIYGMPTYQHGKVIRIREWLAQRDGEPFDQLHGYSDSLNDQAMLEFVDQAYAINPAPELAALAQEKGWRICRWQR</sequence>
<evidence type="ECO:0000256" key="1">
    <source>
        <dbReference type="ARBA" id="ARBA00022723"/>
    </source>
</evidence>
<dbReference type="Pfam" id="PF12710">
    <property type="entry name" value="HAD"/>
    <property type="match status" value="1"/>
</dbReference>
<evidence type="ECO:0000256" key="2">
    <source>
        <dbReference type="ARBA" id="ARBA00022801"/>
    </source>
</evidence>
<dbReference type="RefSeq" id="WP_038918139.1">
    <property type="nucleotide sequence ID" value="NZ_BMJF01000004.1"/>
</dbReference>
<dbReference type="InterPro" id="IPR023214">
    <property type="entry name" value="HAD_sf"/>
</dbReference>
<dbReference type="Proteomes" id="UP000231901">
    <property type="component" value="Chromosome"/>
</dbReference>
<evidence type="ECO:0000313" key="5">
    <source>
        <dbReference type="Proteomes" id="UP000231901"/>
    </source>
</evidence>
<dbReference type="InterPro" id="IPR036412">
    <property type="entry name" value="HAD-like_sf"/>
</dbReference>
<dbReference type="InterPro" id="IPR006385">
    <property type="entry name" value="HAD_hydro_SerB1"/>
</dbReference>
<protein>
    <submittedName>
        <fullName evidence="4">HAD-IB family hydrolase</fullName>
    </submittedName>
</protein>
<dbReference type="GO" id="GO:0046872">
    <property type="term" value="F:metal ion binding"/>
    <property type="evidence" value="ECO:0007669"/>
    <property type="project" value="UniProtKB-KW"/>
</dbReference>
<dbReference type="PANTHER" id="PTHR43344">
    <property type="entry name" value="PHOSPHOSERINE PHOSPHATASE"/>
    <property type="match status" value="1"/>
</dbReference>
<evidence type="ECO:0000313" key="4">
    <source>
        <dbReference type="EMBL" id="ATZ93517.1"/>
    </source>
</evidence>
<name>A0A2K8QJ37_9GAMM</name>
<evidence type="ECO:0000256" key="3">
    <source>
        <dbReference type="ARBA" id="ARBA00022842"/>
    </source>
</evidence>
<dbReference type="KEGG" id="dfn:CVE23_05710"/>
<keyword evidence="5" id="KW-1185">Reference proteome</keyword>
<dbReference type="CDD" id="cd02612">
    <property type="entry name" value="HAD_PGPPase"/>
    <property type="match status" value="1"/>
</dbReference>
<proteinExistence type="predicted"/>
<reference evidence="5" key="1">
    <citation type="journal article" date="2018" name="Genome Announc.">
        <title>Complete genome sequence of a Dickeya fangzhongdai type strain causing bleeding canker of pear tree trunks.</title>
        <authorList>
            <person name="Zhao Y."/>
            <person name="Tian Y."/>
            <person name="Li X."/>
            <person name="Hu B."/>
        </authorList>
    </citation>
    <scope>NUCLEOTIDE SEQUENCE [LARGE SCALE GENOMIC DNA]</scope>
    <source>
        <strain evidence="5">DSM 101947</strain>
    </source>
</reference>
<dbReference type="GeneID" id="66563836"/>
<keyword evidence="2 4" id="KW-0378">Hydrolase</keyword>
<dbReference type="Gene3D" id="3.40.50.1000">
    <property type="entry name" value="HAD superfamily/HAD-like"/>
    <property type="match status" value="1"/>
</dbReference>
<keyword evidence="3" id="KW-0460">Magnesium</keyword>